<dbReference type="AlphaFoldDB" id="A0AA39KLK5"/>
<name>A0AA39KLK5_9HYME</name>
<keyword evidence="3 6" id="KW-0378">Hydrolase</keyword>
<accession>A0AA39KLK5</accession>
<keyword evidence="9" id="KW-1185">Reference proteome</keyword>
<dbReference type="Gene3D" id="3.40.50.1820">
    <property type="entry name" value="alpha/beta hydrolase"/>
    <property type="match status" value="1"/>
</dbReference>
<reference evidence="8" key="2">
    <citation type="submission" date="2023-03" db="EMBL/GenBank/DDBJ databases">
        <authorList>
            <person name="Inwood S.N."/>
            <person name="Skelly J.G."/>
            <person name="Guhlin J."/>
            <person name="Harrop T.W.R."/>
            <person name="Goldson S.G."/>
            <person name="Dearden P.K."/>
        </authorList>
    </citation>
    <scope>NUCLEOTIDE SEQUENCE</scope>
    <source>
        <strain evidence="8">Irish</strain>
        <tissue evidence="8">Whole body</tissue>
    </source>
</reference>
<feature type="domain" description="Carboxylesterase type B" evidence="7">
    <location>
        <begin position="3"/>
        <end position="516"/>
    </location>
</feature>
<dbReference type="Pfam" id="PF00135">
    <property type="entry name" value="COesterase"/>
    <property type="match status" value="1"/>
</dbReference>
<evidence type="ECO:0000256" key="6">
    <source>
        <dbReference type="RuleBase" id="RU361235"/>
    </source>
</evidence>
<organism evidence="8 9">
    <name type="scientific">Microctonus aethiopoides</name>
    <dbReference type="NCBI Taxonomy" id="144406"/>
    <lineage>
        <taxon>Eukaryota</taxon>
        <taxon>Metazoa</taxon>
        <taxon>Ecdysozoa</taxon>
        <taxon>Arthropoda</taxon>
        <taxon>Hexapoda</taxon>
        <taxon>Insecta</taxon>
        <taxon>Pterygota</taxon>
        <taxon>Neoptera</taxon>
        <taxon>Endopterygota</taxon>
        <taxon>Hymenoptera</taxon>
        <taxon>Apocrita</taxon>
        <taxon>Ichneumonoidea</taxon>
        <taxon>Braconidae</taxon>
        <taxon>Euphorinae</taxon>
        <taxon>Microctonus</taxon>
    </lineage>
</organism>
<dbReference type="GO" id="GO:0052689">
    <property type="term" value="F:carboxylic ester hydrolase activity"/>
    <property type="evidence" value="ECO:0007669"/>
    <property type="project" value="UniProtKB-KW"/>
</dbReference>
<proteinExistence type="inferred from homology"/>
<keyword evidence="2" id="KW-0719">Serine esterase</keyword>
<evidence type="ECO:0000313" key="9">
    <source>
        <dbReference type="Proteomes" id="UP001168990"/>
    </source>
</evidence>
<dbReference type="InterPro" id="IPR029058">
    <property type="entry name" value="AB_hydrolase_fold"/>
</dbReference>
<reference evidence="8" key="1">
    <citation type="journal article" date="2023" name="bioRxiv">
        <title>Scaffold-level genome assemblies of two parasitoid biocontrol wasps reveal the parthenogenesis mechanism and an associated novel virus.</title>
        <authorList>
            <person name="Inwood S."/>
            <person name="Skelly J."/>
            <person name="Guhlin J."/>
            <person name="Harrop T."/>
            <person name="Goldson S."/>
            <person name="Dearden P."/>
        </authorList>
    </citation>
    <scope>NUCLEOTIDE SEQUENCE</scope>
    <source>
        <strain evidence="8">Irish</strain>
        <tissue evidence="8">Whole body</tissue>
    </source>
</reference>
<comment type="similarity">
    <text evidence="1 6">Belongs to the type-B carboxylesterase/lipase family.</text>
</comment>
<protein>
    <recommendedName>
        <fullName evidence="6">Carboxylic ester hydrolase</fullName>
        <ecNumber evidence="6">3.1.1.-</ecNumber>
    </recommendedName>
</protein>
<evidence type="ECO:0000256" key="4">
    <source>
        <dbReference type="ARBA" id="ARBA00023157"/>
    </source>
</evidence>
<dbReference type="InterPro" id="IPR019826">
    <property type="entry name" value="Carboxylesterase_B_AS"/>
</dbReference>
<evidence type="ECO:0000256" key="3">
    <source>
        <dbReference type="ARBA" id="ARBA00022801"/>
    </source>
</evidence>
<dbReference type="PROSITE" id="PS00122">
    <property type="entry name" value="CARBOXYLESTERASE_B_1"/>
    <property type="match status" value="1"/>
</dbReference>
<evidence type="ECO:0000259" key="7">
    <source>
        <dbReference type="Pfam" id="PF00135"/>
    </source>
</evidence>
<dbReference type="PROSITE" id="PS00941">
    <property type="entry name" value="CARBOXYLESTERASE_B_2"/>
    <property type="match status" value="1"/>
</dbReference>
<dbReference type="Proteomes" id="UP001168990">
    <property type="component" value="Unassembled WGS sequence"/>
</dbReference>
<dbReference type="InterPro" id="IPR002018">
    <property type="entry name" value="CarbesteraseB"/>
</dbReference>
<evidence type="ECO:0000256" key="2">
    <source>
        <dbReference type="ARBA" id="ARBA00022487"/>
    </source>
</evidence>
<evidence type="ECO:0000256" key="1">
    <source>
        <dbReference type="ARBA" id="ARBA00005964"/>
    </source>
</evidence>
<evidence type="ECO:0000313" key="8">
    <source>
        <dbReference type="EMBL" id="KAK0165821.1"/>
    </source>
</evidence>
<comment type="caution">
    <text evidence="8">The sequence shown here is derived from an EMBL/GenBank/DDBJ whole genome shotgun (WGS) entry which is preliminary data.</text>
</comment>
<sequence length="534" mass="60044">MENPIVKIEQGQLRGVAEKSLNGKSYFAFRGIPYAKPPLGNLRFKDSEPAERWFGVRDAFNFGGQCAQRDLMTHKIFGSDDCLYLNVYTPILNPLVPKAVMVWIHGGGFLCGSGNDDVFGPDYLIEKDIVLITVNYRLGILGFLNADDEEAPGNQGLKDQVLALKWIQKNITQFGGDPNNVTICGGSAGGASVHYLTISPLAQGLFHKAVMHSGTAVNAWASPSKSPIETVKKLATLLGKNMSNVKEFIGYLRTLEPLELVKAENEIRTFEEEVQFIFAFTPSVDSKAKNPFLTIPIEDAAKIGIKVPCICGIVKQEGISAIQYLCDKKYDKIYEDPVLHLIHPNLWRFFEKYNLKVDDVKRFYFGDEKISSKNIKKIVTMLSDTNIIIGVHHMIKIQSEISDLPIYYFKFEYGSECPIIKRYFNTNIKGARHAEELSYLFNQKSLEIPNKQPPKPGSIEYQLIQKMTDLWSNFAKTGNPTPTTSNEISVEWKPVDSSNEYKCLHITENLKITKETNVTQQLIDSAKITVTKYS</sequence>
<dbReference type="EC" id="3.1.1.-" evidence="6"/>
<dbReference type="PANTHER" id="PTHR43142">
    <property type="entry name" value="CARBOXYLIC ESTER HYDROLASE"/>
    <property type="match status" value="1"/>
</dbReference>
<dbReference type="PANTHER" id="PTHR43142:SF1">
    <property type="entry name" value="CARBOXYLIC ESTER HYDROLASE"/>
    <property type="match status" value="1"/>
</dbReference>
<dbReference type="InterPro" id="IPR019819">
    <property type="entry name" value="Carboxylesterase_B_CS"/>
</dbReference>
<keyword evidence="5" id="KW-0325">Glycoprotein</keyword>
<dbReference type="EMBL" id="JAQQBS010001422">
    <property type="protein sequence ID" value="KAK0165821.1"/>
    <property type="molecule type" value="Genomic_DNA"/>
</dbReference>
<evidence type="ECO:0000256" key="5">
    <source>
        <dbReference type="ARBA" id="ARBA00023180"/>
    </source>
</evidence>
<gene>
    <name evidence="8" type="ORF">PV328_004305</name>
</gene>
<dbReference type="SUPFAM" id="SSF53474">
    <property type="entry name" value="alpha/beta-Hydrolases"/>
    <property type="match status" value="1"/>
</dbReference>
<keyword evidence="4" id="KW-1015">Disulfide bond</keyword>